<reference evidence="4 5" key="1">
    <citation type="submission" date="2023-11" db="EMBL/GenBank/DDBJ databases">
        <title>MicrobeMod: A computational toolkit for identifying prokaryotic methylation and restriction-modification with nanopore sequencing.</title>
        <authorList>
            <person name="Crits-Christoph A."/>
            <person name="Kang S.C."/>
            <person name="Lee H."/>
            <person name="Ostrov N."/>
        </authorList>
    </citation>
    <scope>NUCLEOTIDE SEQUENCE [LARGE SCALE GENOMIC DNA]</scope>
    <source>
        <strain evidence="4 5">ATCC 14820</strain>
    </source>
</reference>
<dbReference type="PANTHER" id="PTHR30203">
    <property type="entry name" value="OUTER MEMBRANE CATION EFFLUX PROTEIN"/>
    <property type="match status" value="1"/>
</dbReference>
<gene>
    <name evidence="4" type="ORF">SIL82_04565</name>
</gene>
<organism evidence="4 5">
    <name type="scientific">Sphingomonas echinoides</name>
    <dbReference type="NCBI Taxonomy" id="59803"/>
    <lineage>
        <taxon>Bacteria</taxon>
        <taxon>Pseudomonadati</taxon>
        <taxon>Pseudomonadota</taxon>
        <taxon>Alphaproteobacteria</taxon>
        <taxon>Sphingomonadales</taxon>
        <taxon>Sphingomonadaceae</taxon>
        <taxon>Sphingomonas</taxon>
    </lineage>
</organism>
<comment type="caution">
    <text evidence="4">The sequence shown here is derived from an EMBL/GenBank/DDBJ whole genome shotgun (WGS) entry which is preliminary data.</text>
</comment>
<keyword evidence="5" id="KW-1185">Reference proteome</keyword>
<dbReference type="EMBL" id="JAWXXV010000001">
    <property type="protein sequence ID" value="MDX5983524.1"/>
    <property type="molecule type" value="Genomic_DNA"/>
</dbReference>
<keyword evidence="3" id="KW-0472">Membrane</keyword>
<keyword evidence="3" id="KW-0812">Transmembrane</keyword>
<dbReference type="InterPro" id="IPR003423">
    <property type="entry name" value="OMP_efflux"/>
</dbReference>
<evidence type="ECO:0000256" key="2">
    <source>
        <dbReference type="SAM" id="Coils"/>
    </source>
</evidence>
<evidence type="ECO:0000313" key="4">
    <source>
        <dbReference type="EMBL" id="MDX5983524.1"/>
    </source>
</evidence>
<feature type="transmembrane region" description="Helical" evidence="3">
    <location>
        <begin position="12"/>
        <end position="33"/>
    </location>
</feature>
<name>A0ABU4PHT2_9SPHN</name>
<accession>A0ABU4PHT2</accession>
<dbReference type="Gene3D" id="1.20.1600.10">
    <property type="entry name" value="Outer membrane efflux proteins (OEP)"/>
    <property type="match status" value="1"/>
</dbReference>
<proteinExistence type="inferred from homology"/>
<dbReference type="Proteomes" id="UP001279660">
    <property type="component" value="Unassembled WGS sequence"/>
</dbReference>
<dbReference type="PROSITE" id="PS51257">
    <property type="entry name" value="PROKAR_LIPOPROTEIN"/>
    <property type="match status" value="1"/>
</dbReference>
<dbReference type="InterPro" id="IPR010131">
    <property type="entry name" value="MdtP/NodT-like"/>
</dbReference>
<dbReference type="Pfam" id="PF02321">
    <property type="entry name" value="OEP"/>
    <property type="match status" value="1"/>
</dbReference>
<dbReference type="RefSeq" id="WP_040601975.1">
    <property type="nucleotide sequence ID" value="NZ_JAWXXV010000001.1"/>
</dbReference>
<feature type="coiled-coil region" evidence="2">
    <location>
        <begin position="360"/>
        <end position="394"/>
    </location>
</feature>
<evidence type="ECO:0000256" key="3">
    <source>
        <dbReference type="SAM" id="Phobius"/>
    </source>
</evidence>
<protein>
    <submittedName>
        <fullName evidence="4">TolC family protein</fullName>
    </submittedName>
</protein>
<keyword evidence="2" id="KW-0175">Coiled coil</keyword>
<comment type="similarity">
    <text evidence="1">Belongs to the outer membrane factor (OMF) (TC 1.B.17) family.</text>
</comment>
<evidence type="ECO:0000256" key="1">
    <source>
        <dbReference type="ARBA" id="ARBA00007613"/>
    </source>
</evidence>
<dbReference type="SUPFAM" id="SSF56954">
    <property type="entry name" value="Outer membrane efflux proteins (OEP)"/>
    <property type="match status" value="1"/>
</dbReference>
<sequence>MNGETRPARRLAARFTAILLAGFLSGCAHYAALPLATNPPLAPTLAALDRPSPAPPTGPLSVTDIVDLALANNPELKAARLKRAIAAGQTKQAGTLPNPSLTGAFLPLLSGVGTVPAWNVGLGQDLKTLLTYRTRRRAARDSERQVAADVVWQEWQVAGQARQIASDLIVGRTSRASYLAAYQLLAARNAKLEQALAARNVTLVTVAPDRVALQAARSALNALDQKQLALAHQLNALLGLAPDVVVPLATQVDLPPFDPAAIRTGLATLPERRPDLIALRMGYAAADEQVRQAIQSQFPDLVLGGSVSSDNSSVINGGPTATLSLPVFDRNQGNVAITQATRAQLHADYAARLASAIGTVGAMLREMEQLSAQLAEARRDLPAARLAAERAQAAFGASNLDERGYVDLVSNRFAKEQDIMTLELALLDRQIALQTLVGDGLPTVETGTTAP</sequence>
<keyword evidence="3" id="KW-1133">Transmembrane helix</keyword>
<evidence type="ECO:0000313" key="5">
    <source>
        <dbReference type="Proteomes" id="UP001279660"/>
    </source>
</evidence>